<dbReference type="SUPFAM" id="SSF52402">
    <property type="entry name" value="Adenine nucleotide alpha hydrolases-like"/>
    <property type="match status" value="2"/>
</dbReference>
<dbReference type="Gene3D" id="3.40.50.12370">
    <property type="match status" value="1"/>
</dbReference>
<reference evidence="4 5" key="1">
    <citation type="submission" date="2018-05" db="EMBL/GenBank/DDBJ databases">
        <title>Genomic Encyclopedia of Archaeal and Bacterial Type Strains, Phase II (KMG-II): from individual species to whole genera.</title>
        <authorList>
            <person name="Goeker M."/>
        </authorList>
    </citation>
    <scope>NUCLEOTIDE SEQUENCE [LARGE SCALE GENOMIC DNA]</scope>
    <source>
        <strain evidence="4 5">DSM 19975</strain>
    </source>
</reference>
<keyword evidence="2" id="KW-0732">Signal</keyword>
<dbReference type="CDD" id="cd00293">
    <property type="entry name" value="USP-like"/>
    <property type="match status" value="1"/>
</dbReference>
<feature type="domain" description="UspA" evidence="3">
    <location>
        <begin position="1"/>
        <end position="149"/>
    </location>
</feature>
<dbReference type="PRINTS" id="PR01438">
    <property type="entry name" value="UNVRSLSTRESS"/>
</dbReference>
<dbReference type="EMBL" id="QGHA01000001">
    <property type="protein sequence ID" value="PWK80136.1"/>
    <property type="molecule type" value="Genomic_DNA"/>
</dbReference>
<evidence type="ECO:0000259" key="3">
    <source>
        <dbReference type="Pfam" id="PF00582"/>
    </source>
</evidence>
<evidence type="ECO:0000256" key="2">
    <source>
        <dbReference type="SAM" id="SignalP"/>
    </source>
</evidence>
<evidence type="ECO:0000256" key="1">
    <source>
        <dbReference type="ARBA" id="ARBA00008791"/>
    </source>
</evidence>
<evidence type="ECO:0000313" key="5">
    <source>
        <dbReference type="Proteomes" id="UP000245678"/>
    </source>
</evidence>
<organism evidence="4 5">
    <name type="scientific">Mucilaginibacter oryzae</name>
    <dbReference type="NCBI Taxonomy" id="468058"/>
    <lineage>
        <taxon>Bacteria</taxon>
        <taxon>Pseudomonadati</taxon>
        <taxon>Bacteroidota</taxon>
        <taxon>Sphingobacteriia</taxon>
        <taxon>Sphingobacteriales</taxon>
        <taxon>Sphingobacteriaceae</taxon>
        <taxon>Mucilaginibacter</taxon>
    </lineage>
</organism>
<dbReference type="InterPro" id="IPR006016">
    <property type="entry name" value="UspA"/>
</dbReference>
<gene>
    <name evidence="4" type="ORF">LX99_00600</name>
</gene>
<dbReference type="Proteomes" id="UP000245678">
    <property type="component" value="Unassembled WGS sequence"/>
</dbReference>
<evidence type="ECO:0000313" key="4">
    <source>
        <dbReference type="EMBL" id="PWK80136.1"/>
    </source>
</evidence>
<protein>
    <submittedName>
        <fullName evidence="4">Nucleotide-binding universal stress UspA family protein</fullName>
    </submittedName>
</protein>
<comment type="caution">
    <text evidence="4">The sequence shown here is derived from an EMBL/GenBank/DDBJ whole genome shotgun (WGS) entry which is preliminary data.</text>
</comment>
<dbReference type="Pfam" id="PF00582">
    <property type="entry name" value="Usp"/>
    <property type="match status" value="1"/>
</dbReference>
<dbReference type="PANTHER" id="PTHR46268">
    <property type="entry name" value="STRESS RESPONSE PROTEIN NHAX"/>
    <property type="match status" value="1"/>
</dbReference>
<dbReference type="InterPro" id="IPR006015">
    <property type="entry name" value="Universal_stress_UspA"/>
</dbReference>
<feature type="signal peptide" evidence="2">
    <location>
        <begin position="1"/>
        <end position="20"/>
    </location>
</feature>
<dbReference type="PANTHER" id="PTHR46268:SF6">
    <property type="entry name" value="UNIVERSAL STRESS PROTEIN UP12"/>
    <property type="match status" value="1"/>
</dbReference>
<name>A0A316HHZ1_9SPHI</name>
<comment type="similarity">
    <text evidence="1">Belongs to the universal stress protein A family.</text>
</comment>
<feature type="chain" id="PRO_5016311083" evidence="2">
    <location>
        <begin position="21"/>
        <end position="290"/>
    </location>
</feature>
<proteinExistence type="inferred from homology"/>
<dbReference type="AlphaFoldDB" id="A0A316HHZ1"/>
<keyword evidence="5" id="KW-1185">Reference proteome</keyword>
<accession>A0A316HHZ1</accession>
<sequence length="290" mass="32484">MKKILVLTDLSATAANAASAALPLCCALHTNLVLLHTWTPQPVLAEYPNNSRIIDALLYGEQSKGQLEALKENLKEELAGLPPPERLPSIDWRHEDGSLRDCVQIQLHHKDIEMLVMGSRTGGKLDHLFLGSDTRAVIDHSNRPVLVVPDGKKMGPIKKVTFASDLNDGDLRAVHYLTRIGRLIGFELEIIHVVIYGSQEDDAVLRQEQFKKHVDKFRFPDISYRNIYGENITDRLSHHCHENGSHLLALCHDRHSFWSRLFGGSQSVKLLDKQQLPLLVIPANLETGGL</sequence>
<dbReference type="RefSeq" id="WP_109606237.1">
    <property type="nucleotide sequence ID" value="NZ_QGHA01000001.1"/>
</dbReference>